<comment type="caution">
    <text evidence="4">The sequence shown here is derived from an EMBL/GenBank/DDBJ whole genome shotgun (WGS) entry which is preliminary data.</text>
</comment>
<keyword evidence="2" id="KW-0472">Membrane</keyword>
<evidence type="ECO:0000256" key="2">
    <source>
        <dbReference type="SAM" id="Phobius"/>
    </source>
</evidence>
<gene>
    <name evidence="4" type="ORF">C498_15550</name>
</gene>
<feature type="compositionally biased region" description="Polar residues" evidence="1">
    <location>
        <begin position="55"/>
        <end position="66"/>
    </location>
</feature>
<dbReference type="OrthoDB" id="206550at2157"/>
<dbReference type="RefSeq" id="WP_004044300.1">
    <property type="nucleotide sequence ID" value="NC_013967.1"/>
</dbReference>
<dbReference type="GeneID" id="300250771"/>
<feature type="transmembrane region" description="Helical" evidence="2">
    <location>
        <begin position="171"/>
        <end position="189"/>
    </location>
</feature>
<reference evidence="5" key="1">
    <citation type="submission" date="2012-11" db="EMBL/GenBank/DDBJ databases">
        <authorList>
            <person name="Becker E.A."/>
            <person name="Seitzer P."/>
            <person name="Tritt A."/>
            <person name="Larsen D."/>
            <person name="Yao A."/>
            <person name="Wu D."/>
            <person name="Darling A."/>
            <person name="Eisen J.A."/>
            <person name="Facciotti M.T."/>
        </authorList>
    </citation>
    <scope>NUCLEOTIDE SEQUENCE [LARGE SCALE GENOMIC DNA]</scope>
    <source>
        <strain evidence="5">ATCC 29605 / DSM 3757 / JCM 8879 / NBRC 14742 / NCIMB 2012 / VKM B-1768 / DS2</strain>
    </source>
</reference>
<accession>A0A384KJ48</accession>
<evidence type="ECO:0000313" key="5">
    <source>
        <dbReference type="Proteomes" id="UP000011532"/>
    </source>
</evidence>
<evidence type="ECO:0000313" key="4">
    <source>
        <dbReference type="EMBL" id="ELY26106.1"/>
    </source>
</evidence>
<dbReference type="Proteomes" id="UP000011532">
    <property type="component" value="Unassembled WGS sequence"/>
</dbReference>
<dbReference type="InterPro" id="IPR025403">
    <property type="entry name" value="TgpA-like_C"/>
</dbReference>
<proteinExistence type="predicted"/>
<evidence type="ECO:0000256" key="1">
    <source>
        <dbReference type="SAM" id="MobiDB-lite"/>
    </source>
</evidence>
<feature type="region of interest" description="Disordered" evidence="1">
    <location>
        <begin position="43"/>
        <end position="66"/>
    </location>
</feature>
<organism evidence="4 5">
    <name type="scientific">Haloferax volcanii (strain ATCC 29605 / DSM 3757 / JCM 8879 / NBRC 14742 / NCIMB 2012 / VKM B-1768 / DS2)</name>
    <name type="common">Halobacterium volcanii</name>
    <dbReference type="NCBI Taxonomy" id="309800"/>
    <lineage>
        <taxon>Archaea</taxon>
        <taxon>Methanobacteriati</taxon>
        <taxon>Methanobacteriota</taxon>
        <taxon>Stenosarchaea group</taxon>
        <taxon>Halobacteria</taxon>
        <taxon>Halobacteriales</taxon>
        <taxon>Haloferacaceae</taxon>
        <taxon>Haloferax</taxon>
    </lineage>
</organism>
<evidence type="ECO:0000259" key="3">
    <source>
        <dbReference type="Pfam" id="PF13559"/>
    </source>
</evidence>
<reference evidence="4 5" key="2">
    <citation type="journal article" date="2014" name="PLoS Genet.">
        <title>Phylogenetically driven sequencing of extremely halophilic archaea reveals strategies for static and dynamic osmo-response.</title>
        <authorList>
            <person name="Becker E.A."/>
            <person name="Seitzer P.M."/>
            <person name="Tritt A."/>
            <person name="Larsen D."/>
            <person name="Krusor M."/>
            <person name="Yao A.I."/>
            <person name="Wu D."/>
            <person name="Madern D."/>
            <person name="Eisen J.A."/>
            <person name="Darling A.E."/>
            <person name="Facciotti M.T."/>
        </authorList>
    </citation>
    <scope>NUCLEOTIDE SEQUENCE [LARGE SCALE GENOMIC DNA]</scope>
    <source>
        <strain evidence="5">ATCC 29605 / DSM 3757 / JCM 8879 / NBRC 14742 / NCIMB 2012 / VKM B-1768 / DS2</strain>
    </source>
</reference>
<protein>
    <recommendedName>
        <fullName evidence="3">Protein-glutamine gamma-glutamyltransferase-like C-terminal domain-containing protein</fullName>
    </recommendedName>
</protein>
<feature type="domain" description="Protein-glutamine gamma-glutamyltransferase-like C-terminal" evidence="3">
    <location>
        <begin position="240"/>
        <end position="306"/>
    </location>
</feature>
<keyword evidence="2" id="KW-0812">Transmembrane</keyword>
<dbReference type="AlphaFoldDB" id="A0A384KJ48"/>
<feature type="transmembrane region" description="Helical" evidence="2">
    <location>
        <begin position="105"/>
        <end position="125"/>
    </location>
</feature>
<sequence>MDRSALRALALALLAVVALSVVAATIDSTVVSSGGPVGFGGGETGGAVAGDTDETGTQPSGDSSGSLSIPTPCFPWLLSPGVLAVVALVFVLLGAYAYRETGSLLPPLAIFAAVGPPVVLLFALLTGCRREFSFSSRAAAAARNVSFLPAGGGGSLGQGGNAAQSVSPPTVLFGLLLAVALAVAAFMLVTGTGDSPAADDEVTPADEDEGSNVAAVGRAAGAAAQRIEDGDADVENEVFRAWGEMTALLDVPNRRAATPAEFAHSAVDAGMDRDDVDDLTTLFEEVRYGGFEATPERERRAVDALRSIERAYADSPEGDR</sequence>
<name>A0A384KJ48_HALVD</name>
<keyword evidence="2" id="KW-1133">Transmembrane helix</keyword>
<dbReference type="Pfam" id="PF13559">
    <property type="entry name" value="DUF4129"/>
    <property type="match status" value="1"/>
</dbReference>
<feature type="transmembrane region" description="Helical" evidence="2">
    <location>
        <begin position="76"/>
        <end position="98"/>
    </location>
</feature>
<dbReference type="EMBL" id="AOHU01000098">
    <property type="protein sequence ID" value="ELY26106.1"/>
    <property type="molecule type" value="Genomic_DNA"/>
</dbReference>